<accession>A0ABR2EW10</accession>
<dbReference type="EMBL" id="JBBPBM010000010">
    <property type="protein sequence ID" value="KAK8566231.1"/>
    <property type="molecule type" value="Genomic_DNA"/>
</dbReference>
<evidence type="ECO:0000259" key="1">
    <source>
        <dbReference type="Pfam" id="PF14111"/>
    </source>
</evidence>
<dbReference type="Proteomes" id="UP001472677">
    <property type="component" value="Unassembled WGS sequence"/>
</dbReference>
<protein>
    <recommendedName>
        <fullName evidence="1">DUF4283 domain-containing protein</fullName>
    </recommendedName>
</protein>
<feature type="domain" description="DUF4283" evidence="1">
    <location>
        <begin position="110"/>
        <end position="171"/>
    </location>
</feature>
<proteinExistence type="predicted"/>
<dbReference type="Pfam" id="PF14111">
    <property type="entry name" value="DUF4283"/>
    <property type="match status" value="1"/>
</dbReference>
<comment type="caution">
    <text evidence="2">The sequence shown here is derived from an EMBL/GenBank/DDBJ whole genome shotgun (WGS) entry which is preliminary data.</text>
</comment>
<reference evidence="2 3" key="1">
    <citation type="journal article" date="2024" name="G3 (Bethesda)">
        <title>Genome assembly of Hibiscus sabdariffa L. provides insights into metabolisms of medicinal natural products.</title>
        <authorList>
            <person name="Kim T."/>
        </authorList>
    </citation>
    <scope>NUCLEOTIDE SEQUENCE [LARGE SCALE GENOMIC DNA]</scope>
    <source>
        <strain evidence="2">TK-2024</strain>
        <tissue evidence="2">Old leaves</tissue>
    </source>
</reference>
<organism evidence="2 3">
    <name type="scientific">Hibiscus sabdariffa</name>
    <name type="common">roselle</name>
    <dbReference type="NCBI Taxonomy" id="183260"/>
    <lineage>
        <taxon>Eukaryota</taxon>
        <taxon>Viridiplantae</taxon>
        <taxon>Streptophyta</taxon>
        <taxon>Embryophyta</taxon>
        <taxon>Tracheophyta</taxon>
        <taxon>Spermatophyta</taxon>
        <taxon>Magnoliopsida</taxon>
        <taxon>eudicotyledons</taxon>
        <taxon>Gunneridae</taxon>
        <taxon>Pentapetalae</taxon>
        <taxon>rosids</taxon>
        <taxon>malvids</taxon>
        <taxon>Malvales</taxon>
        <taxon>Malvaceae</taxon>
        <taxon>Malvoideae</taxon>
        <taxon>Hibiscus</taxon>
    </lineage>
</organism>
<evidence type="ECO:0000313" key="3">
    <source>
        <dbReference type="Proteomes" id="UP001472677"/>
    </source>
</evidence>
<gene>
    <name evidence="2" type="ORF">V6N12_059764</name>
</gene>
<dbReference type="InterPro" id="IPR025558">
    <property type="entry name" value="DUF4283"/>
</dbReference>
<name>A0ABR2EW10_9ROSI</name>
<evidence type="ECO:0000313" key="2">
    <source>
        <dbReference type="EMBL" id="KAK8566231.1"/>
    </source>
</evidence>
<sequence length="420" mass="44464">MVDLSVATEHSRANDPGVLDLREFPALADLRMVGSGGEVRQQVVDVAIGDQVGSVGVTLEVDDRGNSNAANKMVNWNALFSGHTLDFYPPVKKDGRTYVQPPQEIIDLGAKQWENALLGNFLGKSLPLGVFQRTADKLWGREGSVTIRFLASSVYLLNFPSKRVRDWVLESAMFDLPSAITVDLGNDNCVEVGVELDWAPPKCSHCAIFGHTLDNCKKMVLSNECYQGDSSCSLKGVESDAIVPKVGTAGAVMSDSVEGLANGNVADGMVAGVVNESVNAEVVGGVVVGSDGGVAVVIRAGVYDASIEVVVAVDSVVSASLGDVGSVAFLKEMELGGTTNKFENRHGQKLDTFEAISVELVDYFSSSLGVVDGNVEKFPDGLIQEILGCGISESMKSGLPSQLGLEEDSQVENFVAAGWR</sequence>
<keyword evidence="3" id="KW-1185">Reference proteome</keyword>